<name>A0ABY3WH27_9ACTN</name>
<sequence length="79" mass="8383">MPGSTTLGPGHGVDAIEHPDAQRLASVMKQLHRLLDTEGPERITDPQAAALCGGEAHDRAEFTAWVGHVSERLVKATSS</sequence>
<protein>
    <recommendedName>
        <fullName evidence="3">CdiI immunity protein domain-containing protein</fullName>
    </recommendedName>
</protein>
<organism evidence="1 2">
    <name type="scientific">Streptomyces formicae</name>
    <dbReference type="NCBI Taxonomy" id="1616117"/>
    <lineage>
        <taxon>Bacteria</taxon>
        <taxon>Bacillati</taxon>
        <taxon>Actinomycetota</taxon>
        <taxon>Actinomycetes</taxon>
        <taxon>Kitasatosporales</taxon>
        <taxon>Streptomycetaceae</taxon>
        <taxon>Streptomyces</taxon>
    </lineage>
</organism>
<dbReference type="RefSeq" id="WP_242330012.1">
    <property type="nucleotide sequence ID" value="NZ_CP071872.1"/>
</dbReference>
<dbReference type="Proteomes" id="UP000828924">
    <property type="component" value="Chromosome"/>
</dbReference>
<reference evidence="1 2" key="1">
    <citation type="submission" date="2021-03" db="EMBL/GenBank/DDBJ databases">
        <title>Complete genome of Streptomyces formicae strain 1H-GS9 (DSM 100524).</title>
        <authorList>
            <person name="Atanasov K.E."/>
            <person name="Altabella T."/>
            <person name="Ferrer A."/>
        </authorList>
    </citation>
    <scope>NUCLEOTIDE SEQUENCE [LARGE SCALE GENOMIC DNA]</scope>
    <source>
        <strain evidence="1 2">1H-GS9</strain>
    </source>
</reference>
<evidence type="ECO:0000313" key="1">
    <source>
        <dbReference type="EMBL" id="UNM11470.1"/>
    </source>
</evidence>
<accession>A0ABY3WH27</accession>
<gene>
    <name evidence="1" type="ORF">J4032_07905</name>
</gene>
<keyword evidence="2" id="KW-1185">Reference proteome</keyword>
<evidence type="ECO:0008006" key="3">
    <source>
        <dbReference type="Google" id="ProtNLM"/>
    </source>
</evidence>
<proteinExistence type="predicted"/>
<evidence type="ECO:0000313" key="2">
    <source>
        <dbReference type="Proteomes" id="UP000828924"/>
    </source>
</evidence>
<dbReference type="EMBL" id="CP071872">
    <property type="protein sequence ID" value="UNM11470.1"/>
    <property type="molecule type" value="Genomic_DNA"/>
</dbReference>